<reference evidence="1 2" key="1">
    <citation type="journal article" date="2022" name="bioRxiv">
        <title>Genomics of Preaxostyla Flagellates Illuminates Evolutionary Transitions and the Path Towards Mitochondrial Loss.</title>
        <authorList>
            <person name="Novak L.V.F."/>
            <person name="Treitli S.C."/>
            <person name="Pyrih J."/>
            <person name="Halakuc P."/>
            <person name="Pipaliya S.V."/>
            <person name="Vacek V."/>
            <person name="Brzon O."/>
            <person name="Soukal P."/>
            <person name="Eme L."/>
            <person name="Dacks J.B."/>
            <person name="Karnkowska A."/>
            <person name="Elias M."/>
            <person name="Hampl V."/>
        </authorList>
    </citation>
    <scope>NUCLEOTIDE SEQUENCE [LARGE SCALE GENOMIC DNA]</scope>
    <source>
        <strain evidence="1">NAU3</strain>
        <tissue evidence="1">Gut</tissue>
    </source>
</reference>
<name>A0ABQ9YAV0_9EUKA</name>
<dbReference type="InterPro" id="IPR036291">
    <property type="entry name" value="NAD(P)-bd_dom_sf"/>
</dbReference>
<sequence length="170" mass="18573">MTGSLVLQEYLFQNIDAAFFCIGAYTGTIPDEEFRRVTVDFAVAFASALRENSPNATLCLLSGNGADSTGKSSMAFAKYKGQAENQISALQLGHFYSFRPSYIYPVTKRKEPTATYSFTRAIYPVLKLFGKNVTIKSTELAKAMFIAGMNGAPKEILENADILALLPVSK</sequence>
<organism evidence="1 2">
    <name type="scientific">Blattamonas nauphoetae</name>
    <dbReference type="NCBI Taxonomy" id="2049346"/>
    <lineage>
        <taxon>Eukaryota</taxon>
        <taxon>Metamonada</taxon>
        <taxon>Preaxostyla</taxon>
        <taxon>Oxymonadida</taxon>
        <taxon>Blattamonas</taxon>
    </lineage>
</organism>
<dbReference type="Gene3D" id="3.40.50.720">
    <property type="entry name" value="NAD(P)-binding Rossmann-like Domain"/>
    <property type="match status" value="1"/>
</dbReference>
<dbReference type="SUPFAM" id="SSF51735">
    <property type="entry name" value="NAD(P)-binding Rossmann-fold domains"/>
    <property type="match status" value="1"/>
</dbReference>
<dbReference type="PANTHER" id="PTHR14097:SF8">
    <property type="entry name" value="NAD(P)-BINDING DOMAIN-CONTAINING PROTEIN"/>
    <property type="match status" value="1"/>
</dbReference>
<protein>
    <submittedName>
        <fullName evidence="1">NAD-dependent epimerase/dehydratase family protein</fullName>
    </submittedName>
</protein>
<keyword evidence="2" id="KW-1185">Reference proteome</keyword>
<dbReference type="PANTHER" id="PTHR14097">
    <property type="entry name" value="OXIDOREDUCTASE HTATIP2"/>
    <property type="match status" value="1"/>
</dbReference>
<dbReference type="EMBL" id="JARBJD010000020">
    <property type="protein sequence ID" value="KAK2960847.1"/>
    <property type="molecule type" value="Genomic_DNA"/>
</dbReference>
<evidence type="ECO:0000313" key="2">
    <source>
        <dbReference type="Proteomes" id="UP001281761"/>
    </source>
</evidence>
<accession>A0ABQ9YAV0</accession>
<proteinExistence type="predicted"/>
<dbReference type="Proteomes" id="UP001281761">
    <property type="component" value="Unassembled WGS sequence"/>
</dbReference>
<evidence type="ECO:0000313" key="1">
    <source>
        <dbReference type="EMBL" id="KAK2960847.1"/>
    </source>
</evidence>
<gene>
    <name evidence="1" type="ORF">BLNAU_4244</name>
</gene>
<comment type="caution">
    <text evidence="1">The sequence shown here is derived from an EMBL/GenBank/DDBJ whole genome shotgun (WGS) entry which is preliminary data.</text>
</comment>